<feature type="region of interest" description="Disordered" evidence="11">
    <location>
        <begin position="147"/>
        <end position="174"/>
    </location>
</feature>
<dbReference type="STRING" id="48698.ENSPFOP00000030920"/>
<reference evidence="13" key="3">
    <citation type="submission" date="2025-09" db="UniProtKB">
        <authorList>
            <consortium name="Ensembl"/>
        </authorList>
    </citation>
    <scope>IDENTIFICATION</scope>
</reference>
<dbReference type="PROSITE" id="PS50157">
    <property type="entry name" value="ZINC_FINGER_C2H2_2"/>
    <property type="match status" value="1"/>
</dbReference>
<dbReference type="InterPro" id="IPR036236">
    <property type="entry name" value="Znf_C2H2_sf"/>
</dbReference>
<dbReference type="GO" id="GO:0003677">
    <property type="term" value="F:DNA binding"/>
    <property type="evidence" value="ECO:0007669"/>
    <property type="project" value="UniProtKB-KW"/>
</dbReference>
<dbReference type="PANTHER" id="PTHR31025">
    <property type="entry name" value="SI:CH211-196P9.1-RELATED"/>
    <property type="match status" value="1"/>
</dbReference>
<evidence type="ECO:0000256" key="9">
    <source>
        <dbReference type="ARBA" id="ARBA00023242"/>
    </source>
</evidence>
<sequence length="717" mass="81836">MSSVQHLREFIRERLTAAAQEIFTEVEKTIICYEEELDAQRRMMGIDWKTQIKLHRVGSELQRQSSDLQQPSVSNEEEDFAIQQVWSLASRSSQDQKEREHQWTEEEQMEPEPNWIKKEKEEPEPTLFKHEEIEYPLMYVRKEELDSSVLQHEQQPPEHLPTGQDQKDLCSSQEGEQLVQKQFVALIETSTLQGDDMSEEETRTEQLSLHISPVVESKDQEGSSCSESESQSDTGTKKRPFKCDICGRCYPQKRKLKKHYRIHTGHIHGPQFCFVAGPHKRQMSSLDNTIKDIMIKALPNLCEDTQKKLVSTLVISGVQSAEDLKYIQPEDIKNLLPVVQQRKLLESFKQETNTVILDMEFSSLSPALPFSSPPCSSTSSLSSIPPISEQPSALKTPLMLCQNEQQNVSWSWPEDFQVSWNKMPLEIQTAIAKGKRPPPDKRRQMIRILADEMQKYEANPTRSQCLTVCQKITRQYPDSFADMTPSGKLIAGGYSSLLSQLKTRIENINRCGTFRSYRSSGPCGIAGVKRGPTDMYGCTRFQPELPPEETDDTVEEKRQRLQSTFNKYGINGHDRPEVTDLMETTYSLQRQHINRIPAPSITDLQINWPFLFTQRGIFSHFELLTDVPLLHVLELSIEECGNAVVEYFRTKVKASSVQTILAQKATGDLTFLVIQLLMAHFNESPDSLMLTTDEYATAADVNTSLSLPASPRLILCK</sequence>
<keyword evidence="7" id="KW-0238">DNA-binding</keyword>
<feature type="domain" description="C2H2-type" evidence="12">
    <location>
        <begin position="241"/>
        <end position="268"/>
    </location>
</feature>
<dbReference type="SMART" id="SM00355">
    <property type="entry name" value="ZnF_C2H2"/>
    <property type="match status" value="1"/>
</dbReference>
<keyword evidence="3" id="KW-0677">Repeat</keyword>
<dbReference type="EMBL" id="AYCK01022899">
    <property type="status" value="NOT_ANNOTATED_CDS"/>
    <property type="molecule type" value="Genomic_DNA"/>
</dbReference>
<evidence type="ECO:0000313" key="13">
    <source>
        <dbReference type="Ensembl" id="ENSPFOP00000030920.1"/>
    </source>
</evidence>
<name>A0A096MHM9_POEFO</name>
<evidence type="ECO:0000256" key="8">
    <source>
        <dbReference type="ARBA" id="ARBA00023163"/>
    </source>
</evidence>
<dbReference type="InterPro" id="IPR013087">
    <property type="entry name" value="Znf_C2H2_type"/>
</dbReference>
<evidence type="ECO:0000256" key="6">
    <source>
        <dbReference type="ARBA" id="ARBA00023015"/>
    </source>
</evidence>
<dbReference type="PROSITE" id="PS00028">
    <property type="entry name" value="ZINC_FINGER_C2H2_1"/>
    <property type="match status" value="1"/>
</dbReference>
<evidence type="ECO:0000259" key="12">
    <source>
        <dbReference type="PROSITE" id="PS50157"/>
    </source>
</evidence>
<accession>A0A096MHM9</accession>
<dbReference type="EMBL" id="AYCK01022904">
    <property type="status" value="NOT_ANNOTATED_CDS"/>
    <property type="molecule type" value="Genomic_DNA"/>
</dbReference>
<reference evidence="14" key="1">
    <citation type="submission" date="2013-10" db="EMBL/GenBank/DDBJ databases">
        <authorList>
            <person name="Schartl M."/>
            <person name="Warren W."/>
        </authorList>
    </citation>
    <scope>NUCLEOTIDE SEQUENCE [LARGE SCALE GENOMIC DNA]</scope>
    <source>
        <strain evidence="14">female</strain>
    </source>
</reference>
<dbReference type="EMBL" id="AYCK01022901">
    <property type="status" value="NOT_ANNOTATED_CDS"/>
    <property type="molecule type" value="Genomic_DNA"/>
</dbReference>
<dbReference type="EMBL" id="AYCK01022903">
    <property type="status" value="NOT_ANNOTATED_CDS"/>
    <property type="molecule type" value="Genomic_DNA"/>
</dbReference>
<organism evidence="13 14">
    <name type="scientific">Poecilia formosa</name>
    <name type="common">Amazon molly</name>
    <name type="synonym">Limia formosa</name>
    <dbReference type="NCBI Taxonomy" id="48698"/>
    <lineage>
        <taxon>Eukaryota</taxon>
        <taxon>Metazoa</taxon>
        <taxon>Chordata</taxon>
        <taxon>Craniata</taxon>
        <taxon>Vertebrata</taxon>
        <taxon>Euteleostomi</taxon>
        <taxon>Actinopterygii</taxon>
        <taxon>Neopterygii</taxon>
        <taxon>Teleostei</taxon>
        <taxon>Neoteleostei</taxon>
        <taxon>Acanthomorphata</taxon>
        <taxon>Ovalentaria</taxon>
        <taxon>Atherinomorphae</taxon>
        <taxon>Cyprinodontiformes</taxon>
        <taxon>Poeciliidae</taxon>
        <taxon>Poeciliinae</taxon>
        <taxon>Poecilia</taxon>
    </lineage>
</organism>
<dbReference type="SUPFAM" id="SSF57667">
    <property type="entry name" value="beta-beta-alpha zinc fingers"/>
    <property type="match status" value="1"/>
</dbReference>
<dbReference type="FunFam" id="3.30.160.60:FF:000322">
    <property type="entry name" value="GDNF-inducible zinc finger protein 1"/>
    <property type="match status" value="1"/>
</dbReference>
<keyword evidence="4 10" id="KW-0863">Zinc-finger</keyword>
<evidence type="ECO:0000256" key="2">
    <source>
        <dbReference type="ARBA" id="ARBA00022723"/>
    </source>
</evidence>
<dbReference type="GO" id="GO:0008270">
    <property type="term" value="F:zinc ion binding"/>
    <property type="evidence" value="ECO:0007669"/>
    <property type="project" value="UniProtKB-KW"/>
</dbReference>
<dbReference type="Ensembl" id="ENSPFOT00000023066.1">
    <property type="protein sequence ID" value="ENSPFOP00000030920.1"/>
    <property type="gene ID" value="ENSPFOG00000014841.2"/>
</dbReference>
<dbReference type="Gene3D" id="3.30.160.60">
    <property type="entry name" value="Classic Zinc Finger"/>
    <property type="match status" value="1"/>
</dbReference>
<feature type="compositionally biased region" description="Low complexity" evidence="11">
    <location>
        <begin position="222"/>
        <end position="232"/>
    </location>
</feature>
<dbReference type="EMBL" id="AYCK01022895">
    <property type="status" value="NOT_ANNOTATED_CDS"/>
    <property type="molecule type" value="Genomic_DNA"/>
</dbReference>
<keyword evidence="14" id="KW-1185">Reference proteome</keyword>
<evidence type="ECO:0000256" key="1">
    <source>
        <dbReference type="ARBA" id="ARBA00004123"/>
    </source>
</evidence>
<proteinExistence type="predicted"/>
<dbReference type="EMBL" id="AYCK01022900">
    <property type="status" value="NOT_ANNOTATED_CDS"/>
    <property type="molecule type" value="Genomic_DNA"/>
</dbReference>
<keyword evidence="5" id="KW-0862">Zinc</keyword>
<evidence type="ECO:0000256" key="7">
    <source>
        <dbReference type="ARBA" id="ARBA00023125"/>
    </source>
</evidence>
<dbReference type="EMBL" id="AYCK01022898">
    <property type="status" value="NOT_ANNOTATED_CDS"/>
    <property type="molecule type" value="Genomic_DNA"/>
</dbReference>
<feature type="region of interest" description="Disordered" evidence="11">
    <location>
        <begin position="192"/>
        <end position="238"/>
    </location>
</feature>
<keyword evidence="2" id="KW-0479">Metal-binding</keyword>
<dbReference type="PANTHER" id="PTHR31025:SF30">
    <property type="entry name" value="SI:DKEY-15H8.17"/>
    <property type="match status" value="1"/>
</dbReference>
<dbReference type="Proteomes" id="UP000028760">
    <property type="component" value="Unassembled WGS sequence"/>
</dbReference>
<dbReference type="GO" id="GO:0005634">
    <property type="term" value="C:nucleus"/>
    <property type="evidence" value="ECO:0007669"/>
    <property type="project" value="UniProtKB-SubCell"/>
</dbReference>
<keyword evidence="6" id="KW-0805">Transcription regulation</keyword>
<keyword evidence="9" id="KW-0539">Nucleus</keyword>
<dbReference type="EMBL" id="AYCK01022896">
    <property type="status" value="NOT_ANNOTATED_CDS"/>
    <property type="molecule type" value="Genomic_DNA"/>
</dbReference>
<evidence type="ECO:0000256" key="5">
    <source>
        <dbReference type="ARBA" id="ARBA00022833"/>
    </source>
</evidence>
<evidence type="ECO:0000313" key="14">
    <source>
        <dbReference type="Proteomes" id="UP000028760"/>
    </source>
</evidence>
<dbReference type="AlphaFoldDB" id="A0A096MHM9"/>
<evidence type="ECO:0000256" key="4">
    <source>
        <dbReference type="ARBA" id="ARBA00022771"/>
    </source>
</evidence>
<comment type="subcellular location">
    <subcellularLocation>
        <location evidence="1">Nucleus</location>
    </subcellularLocation>
</comment>
<dbReference type="EMBL" id="AYCK01022902">
    <property type="status" value="NOT_ANNOTATED_CDS"/>
    <property type="molecule type" value="Genomic_DNA"/>
</dbReference>
<dbReference type="EMBL" id="AYCK01022897">
    <property type="status" value="NOT_ANNOTATED_CDS"/>
    <property type="molecule type" value="Genomic_DNA"/>
</dbReference>
<evidence type="ECO:0000256" key="11">
    <source>
        <dbReference type="SAM" id="MobiDB-lite"/>
    </source>
</evidence>
<evidence type="ECO:0000256" key="3">
    <source>
        <dbReference type="ARBA" id="ARBA00022737"/>
    </source>
</evidence>
<keyword evidence="8" id="KW-0804">Transcription</keyword>
<feature type="region of interest" description="Disordered" evidence="11">
    <location>
        <begin position="89"/>
        <end position="123"/>
    </location>
</feature>
<protein>
    <submittedName>
        <fullName evidence="13">Zinc finger protein 568-like</fullName>
    </submittedName>
</protein>
<reference evidence="13" key="2">
    <citation type="submission" date="2025-08" db="UniProtKB">
        <authorList>
            <consortium name="Ensembl"/>
        </authorList>
    </citation>
    <scope>IDENTIFICATION</scope>
</reference>
<feature type="compositionally biased region" description="Basic and acidic residues" evidence="11">
    <location>
        <begin position="94"/>
        <end position="104"/>
    </location>
</feature>
<evidence type="ECO:0000256" key="10">
    <source>
        <dbReference type="PROSITE-ProRule" id="PRU00042"/>
    </source>
</evidence>
<dbReference type="GeneTree" id="ENSGT00940000163828"/>